<dbReference type="Gene3D" id="3.40.50.300">
    <property type="entry name" value="P-loop containing nucleotide triphosphate hydrolases"/>
    <property type="match status" value="1"/>
</dbReference>
<sequence>MIEWSRRFADSLLWALTDMAGGNSQRFCDVMAPDRDSDGRNTLLILGDGSYGSILEGRGLKGLPADSMPRLIEGMTEAITNLLGTGTIVTVDFERDPDGALEAFRANAGYARESARIHGLDLSDLFEERERLMAGKTVKEHTFLGIWTPRPTDKREREVMLKSLEGDRKKAPPGLREFIRANDVLRARHESSVRAFIAEAETRGYDARPVTAHEALAISRRALFPHITPADWRPFLLGDPVRGSIGLRGRLADLIAPSIAAQVVPGELVRVDGGVWADGRHYRVMGMRIGPTQTEPFSRLIARAGRLPLRIRLRLAGGGLEHALGLKRALAQALGPVSATNRQITAAAKALREWVERDHGFVADLRVLFATWGATPEEAESRAAQLRTLVSSWGSGSARPEASDRLARPARALARMVPAFSSQVESWAIPAPINEAVWMLPWSRPVSPWGTGTIDLRTEDGRLYPLDPASRIQTARVTLGFAPMRMGKSLFSNGRILSFILQPGQERLPRVLIVDSGWSSSGLIRLLQDAAPPEKRGQFQHYRVQMDPARFAINPFDLPLGLRAPLGQQRQFVINLITTLCTPLDAKTPPGPVVGFVEALVDAAYHHYGPTSHPRLYYPGVCPDVDTALTVVASDAVPQTWWEAADSLFDAGQIALARQAQAQAMPLLQEVAGLARDPQINSLYAQGATPSGESVPNYIFRTITESLRSLPILTVATRFDPQGARVLALDLGDVTIPSNNPRDHRQAAIMYLLARQMGAAAFYSRQEDVKNLPETILPPRYRPYVEAAAREMERDLKEIIYDEFHRTGGHAGVRSQVLVDIREGPKYNVGVALFSQRPDDFDDSMRNLATTTLVFGAGEGDDVDRMQSLFKFSDAAIAAIKRMRKPDSDGSHVFGRFVTQFGTYEAKLRYTRGPTEIWALSTTPADNAVMKMVAAALGATEARRRLALQYPGGTVENEVERRLRALMDRGIEADAGAASGQVLAQIAEEVIARA</sequence>
<protein>
    <recommendedName>
        <fullName evidence="3">Type IV secretion protein IcmB</fullName>
    </recommendedName>
</protein>
<keyword evidence="2" id="KW-1185">Reference proteome</keyword>
<proteinExistence type="predicted"/>
<organism evidence="1 2">
    <name type="scientific">Acidiferrobacter thiooxydans</name>
    <dbReference type="NCBI Taxonomy" id="163359"/>
    <lineage>
        <taxon>Bacteria</taxon>
        <taxon>Pseudomonadati</taxon>
        <taxon>Pseudomonadota</taxon>
        <taxon>Gammaproteobacteria</taxon>
        <taxon>Acidiferrobacterales</taxon>
        <taxon>Acidiferrobacteraceae</taxon>
        <taxon>Acidiferrobacter</taxon>
    </lineage>
</organism>
<gene>
    <name evidence="1" type="ORF">C4900_07670</name>
</gene>
<dbReference type="EMBL" id="PSYR01000002">
    <property type="protein sequence ID" value="RCN55789.1"/>
    <property type="molecule type" value="Genomic_DNA"/>
</dbReference>
<dbReference type="Proteomes" id="UP000253250">
    <property type="component" value="Unassembled WGS sequence"/>
</dbReference>
<accession>A0A368HF30</accession>
<dbReference type="InterPro" id="IPR027417">
    <property type="entry name" value="P-loop_NTPase"/>
</dbReference>
<dbReference type="OrthoDB" id="7229084at2"/>
<name>A0A368HF30_9GAMM</name>
<comment type="caution">
    <text evidence="1">The sequence shown here is derived from an EMBL/GenBank/DDBJ whole genome shotgun (WGS) entry which is preliminary data.</text>
</comment>
<evidence type="ECO:0000313" key="1">
    <source>
        <dbReference type="EMBL" id="RCN55789.1"/>
    </source>
</evidence>
<dbReference type="RefSeq" id="WP_114282889.1">
    <property type="nucleotide sequence ID" value="NZ_PSYR01000002.1"/>
</dbReference>
<dbReference type="AlphaFoldDB" id="A0A368HF30"/>
<reference evidence="1 2" key="1">
    <citation type="submission" date="2018-02" db="EMBL/GenBank/DDBJ databases">
        <title>Insights into the biology of acidophilic members of the Acidiferrobacteraceae family derived from comparative genomic analyses.</title>
        <authorList>
            <person name="Issotta F."/>
            <person name="Thyssen C."/>
            <person name="Mena C."/>
            <person name="Moya A."/>
            <person name="Bellenberg S."/>
            <person name="Sproer C."/>
            <person name="Covarrubias P.C."/>
            <person name="Sand W."/>
            <person name="Quatrini R."/>
            <person name="Vera M."/>
        </authorList>
    </citation>
    <scope>NUCLEOTIDE SEQUENCE [LARGE SCALE GENOMIC DNA]</scope>
    <source>
        <strain evidence="2">m-1</strain>
    </source>
</reference>
<dbReference type="SUPFAM" id="SSF52540">
    <property type="entry name" value="P-loop containing nucleoside triphosphate hydrolases"/>
    <property type="match status" value="1"/>
</dbReference>
<evidence type="ECO:0008006" key="3">
    <source>
        <dbReference type="Google" id="ProtNLM"/>
    </source>
</evidence>
<evidence type="ECO:0000313" key="2">
    <source>
        <dbReference type="Proteomes" id="UP000253250"/>
    </source>
</evidence>